<dbReference type="Proteomes" id="UP000285060">
    <property type="component" value="Unassembled WGS sequence"/>
</dbReference>
<sequence>MEKRHVLSPAEKWLVVKCHQYFVEHKAMNLPGKHARVRDSVSKCLGFAKSTVSNVVADWNQNHDRSFTPKSTTRGHRPRSSVEHFATEIRQIIQESNAACLPISAKALSTELAEREGVIIPVRTMRRALRRMGFSFQKGQTRYFLAESSENVAFRTSYLRKKISNRSESGGVCLPEVFLDESFCNLNHSPGKTWVDETKRRLAKSGKGPRMCIVGAGVVLSNEDGTKRGEWAGNSLVMWPSKRRPKRRRKADIIDDNDDDDYHGNFNSVLFEKWFEELCSSLKNTYGTCVIHMDGARYHKRILNPCPTTATSKADIIAWLTSKGVTFESRLTKAELLVTVKANRERPSYASQVIATSHGHTLLFTPPYHPELQPIEVIWGIVKNKIACRPSSDMADLERRLKTHLLK</sequence>
<dbReference type="InterPro" id="IPR036397">
    <property type="entry name" value="RNaseH_sf"/>
</dbReference>
<dbReference type="Gene3D" id="3.30.420.10">
    <property type="entry name" value="Ribonuclease H-like superfamily/Ribonuclease H"/>
    <property type="match status" value="1"/>
</dbReference>
<dbReference type="EMBL" id="QUSY01000270">
    <property type="protein sequence ID" value="RHY30838.1"/>
    <property type="molecule type" value="Genomic_DNA"/>
</dbReference>
<dbReference type="InterPro" id="IPR009057">
    <property type="entry name" value="Homeodomain-like_sf"/>
</dbReference>
<name>A0A3R6ZRM4_9STRA</name>
<dbReference type="VEuPathDB" id="FungiDB:H310_06638"/>
<evidence type="ECO:0000313" key="2">
    <source>
        <dbReference type="Proteomes" id="UP000285060"/>
    </source>
</evidence>
<dbReference type="SUPFAM" id="SSF46689">
    <property type="entry name" value="Homeodomain-like"/>
    <property type="match status" value="1"/>
</dbReference>
<gene>
    <name evidence="1" type="ORF">DYB32_003981</name>
</gene>
<accession>A0A3R6ZRM4</accession>
<comment type="caution">
    <text evidence="1">The sequence shown here is derived from an EMBL/GenBank/DDBJ whole genome shotgun (WGS) entry which is preliminary data.</text>
</comment>
<keyword evidence="2" id="KW-1185">Reference proteome</keyword>
<proteinExistence type="predicted"/>
<organism evidence="1 2">
    <name type="scientific">Aphanomyces invadans</name>
    <dbReference type="NCBI Taxonomy" id="157072"/>
    <lineage>
        <taxon>Eukaryota</taxon>
        <taxon>Sar</taxon>
        <taxon>Stramenopiles</taxon>
        <taxon>Oomycota</taxon>
        <taxon>Saprolegniomycetes</taxon>
        <taxon>Saprolegniales</taxon>
        <taxon>Verrucalvaceae</taxon>
        <taxon>Aphanomyces</taxon>
    </lineage>
</organism>
<dbReference type="AlphaFoldDB" id="A0A3R6ZRM4"/>
<protein>
    <submittedName>
        <fullName evidence="1">Uncharacterized protein</fullName>
    </submittedName>
</protein>
<dbReference type="PANTHER" id="PTHR33939:SF1">
    <property type="entry name" value="DUF4371 DOMAIN-CONTAINING PROTEIN"/>
    <property type="match status" value="1"/>
</dbReference>
<dbReference type="VEuPathDB" id="FungiDB:H310_11766"/>
<dbReference type="PANTHER" id="PTHR33939">
    <property type="entry name" value="PROTEIN CBG22215"/>
    <property type="match status" value="1"/>
</dbReference>
<dbReference type="GO" id="GO:0003676">
    <property type="term" value="F:nucleic acid binding"/>
    <property type="evidence" value="ECO:0007669"/>
    <property type="project" value="InterPro"/>
</dbReference>
<reference evidence="1 2" key="1">
    <citation type="submission" date="2018-08" db="EMBL/GenBank/DDBJ databases">
        <title>Aphanomyces genome sequencing and annotation.</title>
        <authorList>
            <person name="Minardi D."/>
            <person name="Oidtmann B."/>
            <person name="Van Der Giezen M."/>
            <person name="Studholme D.J."/>
        </authorList>
    </citation>
    <scope>NUCLEOTIDE SEQUENCE [LARGE SCALE GENOMIC DNA]</scope>
    <source>
        <strain evidence="1 2">NJM0002</strain>
    </source>
</reference>
<evidence type="ECO:0000313" key="1">
    <source>
        <dbReference type="EMBL" id="RHY30838.1"/>
    </source>
</evidence>